<reference evidence="2" key="1">
    <citation type="submission" date="2014-09" db="EMBL/GenBank/DDBJ databases">
        <authorList>
            <person name="Magalhaes I.L.F."/>
            <person name="Oliveira U."/>
            <person name="Santos F.R."/>
            <person name="Vidigal T.H.D.A."/>
            <person name="Brescovit A.D."/>
            <person name="Santos A.J."/>
        </authorList>
    </citation>
    <scope>NUCLEOTIDE SEQUENCE</scope>
</reference>
<dbReference type="EMBL" id="GBRD01003359">
    <property type="protein sequence ID" value="JAG62462.1"/>
    <property type="molecule type" value="Transcribed_RNA"/>
</dbReference>
<dbReference type="InterPro" id="IPR004119">
    <property type="entry name" value="EcKL"/>
</dbReference>
<protein>
    <recommendedName>
        <fullName evidence="1">CHK kinase-like domain-containing protein</fullName>
    </recommendedName>
</protein>
<feature type="domain" description="CHK kinase-like" evidence="1">
    <location>
        <begin position="127"/>
        <end position="322"/>
    </location>
</feature>
<name>A0A0K8TA90_LYGHE</name>
<dbReference type="PANTHER" id="PTHR11012:SF56">
    <property type="entry name" value="CHK KINASE-LIKE DOMAIN-CONTAINING PROTEIN-RELATED"/>
    <property type="match status" value="1"/>
</dbReference>
<dbReference type="SMART" id="SM00587">
    <property type="entry name" value="CHK"/>
    <property type="match status" value="1"/>
</dbReference>
<reference evidence="3" key="2">
    <citation type="journal article" date="2016" name="Gigascience">
        <title>De novo construction of an expanded transcriptome assembly for the western tarnished plant bug, Lygus hesperus.</title>
        <authorList>
            <person name="Tassone E.E."/>
            <person name="Geib S.M."/>
            <person name="Hall B."/>
            <person name="Fabrick J.A."/>
            <person name="Brent C.S."/>
            <person name="Hull J.J."/>
        </authorList>
    </citation>
    <scope>NUCLEOTIDE SEQUENCE</scope>
</reference>
<dbReference type="Gene3D" id="3.90.1200.10">
    <property type="match status" value="1"/>
</dbReference>
<sequence length="405" mass="46775">MEGHGLDIGLLKVFLKKRHHNEKVTEVISVSVENAVPEGFNFTSSVHRVKFFYLNAEGRKKTRSVVVKTEVKDEETKELVKEIQIFAVETRMYRNILSTMEDLMEEVGDKRDALWPKLLGFLPYHLMAFDDLLDIGYVEPKRRQCLDFNHAKLVLYNIAKFHAMSKVLMARGHITADDKGILGVARDVSMSRKGFEVVIAVMADAMVNNWGKEWTVLAEKLRKRAGSFPGELSSLAENYDRRFEVLNHGDLWICNILFRYMDCEEHIPISVKIIDYQVCHVNSFIWDVVHFLFSSTIPTVRRTRLNDLLESYHRSLVTNLNLFNFTGYIPSFEDLKSEWERVKIAQFAFCLTHILTMAEVDKPFEVAKLNTHPPHEVVHESVFNDGKALNSVGEDFRYLDEQGVL</sequence>
<dbReference type="PANTHER" id="PTHR11012">
    <property type="entry name" value="PROTEIN KINASE-LIKE DOMAIN-CONTAINING"/>
    <property type="match status" value="1"/>
</dbReference>
<dbReference type="Pfam" id="PF02958">
    <property type="entry name" value="EcKL"/>
    <property type="match status" value="1"/>
</dbReference>
<dbReference type="EMBL" id="GDHC01001598">
    <property type="protein sequence ID" value="JAQ17031.1"/>
    <property type="molecule type" value="Transcribed_RNA"/>
</dbReference>
<gene>
    <name evidence="3" type="ORF">g.57281</name>
</gene>
<evidence type="ECO:0000313" key="2">
    <source>
        <dbReference type="EMBL" id="JAG62462.1"/>
    </source>
</evidence>
<dbReference type="AlphaFoldDB" id="A0A0K8TA90"/>
<accession>A0A0K8TA90</accession>
<evidence type="ECO:0000313" key="3">
    <source>
        <dbReference type="EMBL" id="JAQ17031.1"/>
    </source>
</evidence>
<dbReference type="SUPFAM" id="SSF56112">
    <property type="entry name" value="Protein kinase-like (PK-like)"/>
    <property type="match status" value="1"/>
</dbReference>
<proteinExistence type="predicted"/>
<evidence type="ECO:0000259" key="1">
    <source>
        <dbReference type="SMART" id="SM00587"/>
    </source>
</evidence>
<organism evidence="2">
    <name type="scientific">Lygus hesperus</name>
    <name type="common">Western plant bug</name>
    <dbReference type="NCBI Taxonomy" id="30085"/>
    <lineage>
        <taxon>Eukaryota</taxon>
        <taxon>Metazoa</taxon>
        <taxon>Ecdysozoa</taxon>
        <taxon>Arthropoda</taxon>
        <taxon>Hexapoda</taxon>
        <taxon>Insecta</taxon>
        <taxon>Pterygota</taxon>
        <taxon>Neoptera</taxon>
        <taxon>Paraneoptera</taxon>
        <taxon>Hemiptera</taxon>
        <taxon>Heteroptera</taxon>
        <taxon>Panheteroptera</taxon>
        <taxon>Cimicomorpha</taxon>
        <taxon>Miridae</taxon>
        <taxon>Mirini</taxon>
        <taxon>Lygus</taxon>
    </lineage>
</organism>
<dbReference type="InterPro" id="IPR011009">
    <property type="entry name" value="Kinase-like_dom_sf"/>
</dbReference>
<dbReference type="InterPro" id="IPR015897">
    <property type="entry name" value="CHK_kinase-like"/>
</dbReference>